<reference evidence="1" key="1">
    <citation type="submission" date="2014-11" db="EMBL/GenBank/DDBJ databases">
        <authorList>
            <person name="Amaro Gonzalez C."/>
        </authorList>
    </citation>
    <scope>NUCLEOTIDE SEQUENCE</scope>
</reference>
<reference evidence="1" key="2">
    <citation type="journal article" date="2015" name="Fish Shellfish Immunol.">
        <title>Early steps in the European eel (Anguilla anguilla)-Vibrio vulnificus interaction in the gills: Role of the RtxA13 toxin.</title>
        <authorList>
            <person name="Callol A."/>
            <person name="Pajuelo D."/>
            <person name="Ebbesson L."/>
            <person name="Teles M."/>
            <person name="MacKenzie S."/>
            <person name="Amaro C."/>
        </authorList>
    </citation>
    <scope>NUCLEOTIDE SEQUENCE</scope>
</reference>
<sequence>MPFFPNTITSGSRKNKQSDFFVMRVV</sequence>
<dbReference type="AlphaFoldDB" id="A0A0E9XWS4"/>
<name>A0A0E9XWS4_ANGAN</name>
<protein>
    <submittedName>
        <fullName evidence="1">Uncharacterized protein</fullName>
    </submittedName>
</protein>
<evidence type="ECO:0000313" key="1">
    <source>
        <dbReference type="EMBL" id="JAI07178.1"/>
    </source>
</evidence>
<organism evidence="1">
    <name type="scientific">Anguilla anguilla</name>
    <name type="common">European freshwater eel</name>
    <name type="synonym">Muraena anguilla</name>
    <dbReference type="NCBI Taxonomy" id="7936"/>
    <lineage>
        <taxon>Eukaryota</taxon>
        <taxon>Metazoa</taxon>
        <taxon>Chordata</taxon>
        <taxon>Craniata</taxon>
        <taxon>Vertebrata</taxon>
        <taxon>Euteleostomi</taxon>
        <taxon>Actinopterygii</taxon>
        <taxon>Neopterygii</taxon>
        <taxon>Teleostei</taxon>
        <taxon>Anguilliformes</taxon>
        <taxon>Anguillidae</taxon>
        <taxon>Anguilla</taxon>
    </lineage>
</organism>
<dbReference type="EMBL" id="GBXM01001400">
    <property type="protein sequence ID" value="JAI07178.1"/>
    <property type="molecule type" value="Transcribed_RNA"/>
</dbReference>
<accession>A0A0E9XWS4</accession>
<proteinExistence type="predicted"/>